<dbReference type="Pfam" id="PF01497">
    <property type="entry name" value="Peripla_BP_2"/>
    <property type="match status" value="1"/>
</dbReference>
<dbReference type="PROSITE" id="PS50983">
    <property type="entry name" value="FE_B12_PBP"/>
    <property type="match status" value="1"/>
</dbReference>
<evidence type="ECO:0000256" key="1">
    <source>
        <dbReference type="ARBA" id="ARBA00008814"/>
    </source>
</evidence>
<keyword evidence="6" id="KW-1185">Reference proteome</keyword>
<feature type="signal peptide" evidence="3">
    <location>
        <begin position="1"/>
        <end position="22"/>
    </location>
</feature>
<protein>
    <submittedName>
        <fullName evidence="5">ABC transporter substrate-binding protein</fullName>
    </submittedName>
</protein>
<dbReference type="SUPFAM" id="SSF53807">
    <property type="entry name" value="Helical backbone' metal receptor"/>
    <property type="match status" value="1"/>
</dbReference>
<feature type="compositionally biased region" description="Low complexity" evidence="2">
    <location>
        <begin position="37"/>
        <end position="52"/>
    </location>
</feature>
<dbReference type="PROSITE" id="PS51257">
    <property type="entry name" value="PROKAR_LIPOPROTEIN"/>
    <property type="match status" value="1"/>
</dbReference>
<feature type="chain" id="PRO_5038722096" evidence="3">
    <location>
        <begin position="23"/>
        <end position="370"/>
    </location>
</feature>
<evidence type="ECO:0000313" key="5">
    <source>
        <dbReference type="EMBL" id="NJQ04574.1"/>
    </source>
</evidence>
<dbReference type="RefSeq" id="WP_167967880.1">
    <property type="nucleotide sequence ID" value="NZ_BHZG01000401.1"/>
</dbReference>
<evidence type="ECO:0000256" key="3">
    <source>
        <dbReference type="SAM" id="SignalP"/>
    </source>
</evidence>
<accession>A0A7X6HXX2</accession>
<dbReference type="InterPro" id="IPR050902">
    <property type="entry name" value="ABC_Transporter_SBP"/>
</dbReference>
<feature type="domain" description="Fe/B12 periplasmic-binding" evidence="4">
    <location>
        <begin position="72"/>
        <end position="341"/>
    </location>
</feature>
<dbReference type="EMBL" id="JAAVJD010000010">
    <property type="protein sequence ID" value="NJQ04574.1"/>
    <property type="molecule type" value="Genomic_DNA"/>
</dbReference>
<proteinExistence type="inferred from homology"/>
<sequence length="370" mass="39390">MRHRLPRAYAFAAATAVVLGVAGCGTVTPEDTGDGGSDTASSDTAATGDGDGTLTVVDDAGRTVELDGPAERAVVLNSYGNEFAQAIGAGDRVVGYDRVSASRLPYLGIGDDEIVSENLQEINYESVVALDPDVFIIPRNGAWQEAAKQLESFDIPVVVATAWDFDVFHETVDLLGEVFAEPEGAAQVSGFYDEIFDLISERVADTEPVRVYWETEEPYLTGLPGSGFDQIIVAAGGENVFGDLDISGDQQAETTVDPAAILERDPEVVVHEFGPSAEPTGQDRFDTLADELTGRAGWNGVSAVADDRVYVSNGWATSGLSKALGALYLATWLHPEEFSDVDPGDYLTRWAEDFQGADFPGSDAYIQKVG</sequence>
<evidence type="ECO:0000313" key="6">
    <source>
        <dbReference type="Proteomes" id="UP000578686"/>
    </source>
</evidence>
<evidence type="ECO:0000256" key="2">
    <source>
        <dbReference type="SAM" id="MobiDB-lite"/>
    </source>
</evidence>
<comment type="caution">
    <text evidence="5">The sequence shown here is derived from an EMBL/GenBank/DDBJ whole genome shotgun (WGS) entry which is preliminary data.</text>
</comment>
<dbReference type="AlphaFoldDB" id="A0A7X6HXX2"/>
<reference evidence="5 6" key="1">
    <citation type="submission" date="2020-03" db="EMBL/GenBank/DDBJ databases">
        <title>Draft genome of Streptomyces sp. ventii, isolated from the Axial Seamount in the Pacific Ocean, and resequencing of the two type strains Streptomyces lonarensis strain NCL 716 and Streptomyces bohaiensis strain 11A07.</title>
        <authorList>
            <person name="Loughran R.M."/>
            <person name="Pfannmuller K.M."/>
            <person name="Wasson B.J."/>
            <person name="Deadmond M.C."/>
            <person name="Paddock B.E."/>
            <person name="Koyack M.J."/>
            <person name="Gallegos D.A."/>
            <person name="Mitchell E.A."/>
            <person name="Ushijima B."/>
            <person name="Saw J.H."/>
            <person name="Mcphail K.L."/>
            <person name="Videau P."/>
        </authorList>
    </citation>
    <scope>NUCLEOTIDE SEQUENCE [LARGE SCALE GENOMIC DNA]</scope>
    <source>
        <strain evidence="5 6">NCL716</strain>
    </source>
</reference>
<feature type="region of interest" description="Disordered" evidence="2">
    <location>
        <begin position="28"/>
        <end position="52"/>
    </location>
</feature>
<dbReference type="Proteomes" id="UP000578686">
    <property type="component" value="Unassembled WGS sequence"/>
</dbReference>
<organism evidence="5 6">
    <name type="scientific">Streptomyces lonarensis</name>
    <dbReference type="NCBI Taxonomy" id="700599"/>
    <lineage>
        <taxon>Bacteria</taxon>
        <taxon>Bacillati</taxon>
        <taxon>Actinomycetota</taxon>
        <taxon>Actinomycetes</taxon>
        <taxon>Kitasatosporales</taxon>
        <taxon>Streptomycetaceae</taxon>
        <taxon>Streptomyces</taxon>
    </lineage>
</organism>
<comment type="similarity">
    <text evidence="1">Belongs to the bacterial solute-binding protein 8 family.</text>
</comment>
<keyword evidence="3" id="KW-0732">Signal</keyword>
<dbReference type="PANTHER" id="PTHR30535:SF33">
    <property type="entry name" value="PERIPLASMIC BINDING PROTEIN"/>
    <property type="match status" value="1"/>
</dbReference>
<dbReference type="InterPro" id="IPR002491">
    <property type="entry name" value="ABC_transptr_periplasmic_BD"/>
</dbReference>
<dbReference type="Gene3D" id="3.40.50.1980">
    <property type="entry name" value="Nitrogenase molybdenum iron protein domain"/>
    <property type="match status" value="2"/>
</dbReference>
<evidence type="ECO:0000259" key="4">
    <source>
        <dbReference type="PROSITE" id="PS50983"/>
    </source>
</evidence>
<dbReference type="PANTHER" id="PTHR30535">
    <property type="entry name" value="VITAMIN B12-BINDING PROTEIN"/>
    <property type="match status" value="1"/>
</dbReference>
<name>A0A7X6HXX2_9ACTN</name>
<gene>
    <name evidence="5" type="ORF">HCN56_02995</name>
</gene>